<dbReference type="AlphaFoldDB" id="A0A1X7UT15"/>
<organism evidence="3">
    <name type="scientific">Amphimedon queenslandica</name>
    <name type="common">Sponge</name>
    <dbReference type="NCBI Taxonomy" id="400682"/>
    <lineage>
        <taxon>Eukaryota</taxon>
        <taxon>Metazoa</taxon>
        <taxon>Porifera</taxon>
        <taxon>Demospongiae</taxon>
        <taxon>Heteroscleromorpha</taxon>
        <taxon>Haplosclerida</taxon>
        <taxon>Niphatidae</taxon>
        <taxon>Amphimedon</taxon>
    </lineage>
</organism>
<reference evidence="3" key="1">
    <citation type="submission" date="2017-05" db="UniProtKB">
        <authorList>
            <consortium name="EnsemblMetazoa"/>
        </authorList>
    </citation>
    <scope>IDENTIFICATION</scope>
</reference>
<protein>
    <recommendedName>
        <fullName evidence="2">DDE-1 domain-containing protein</fullName>
    </recommendedName>
</protein>
<name>A0A1X7UT15_AMPQE</name>
<evidence type="ECO:0000313" key="3">
    <source>
        <dbReference type="EnsemblMetazoa" id="Aqu2.1.31130_001"/>
    </source>
</evidence>
<evidence type="ECO:0000259" key="2">
    <source>
        <dbReference type="Pfam" id="PF03184"/>
    </source>
</evidence>
<dbReference type="InParanoid" id="A0A1X7UT15"/>
<sequence>MIEYVSEIFLSEVSANRTLIDDNTAPAMIIMDNSKGQVTDNAIELLQASNVHACLLPANTTDRLQPMDVSVNKPFKAYEIGALWFVEAANYISDTPSLIVNGFHHLEIAAALMMLMDIYMSLLMSLLKMLKITTPLMKTKMMIPQ</sequence>
<dbReference type="EnsemblMetazoa" id="Aqu2.1.31130_001">
    <property type="protein sequence ID" value="Aqu2.1.31130_001"/>
    <property type="gene ID" value="Aqu2.1.31130"/>
</dbReference>
<keyword evidence="1" id="KW-0472">Membrane</keyword>
<keyword evidence="1" id="KW-1133">Transmembrane helix</keyword>
<feature type="transmembrane region" description="Helical" evidence="1">
    <location>
        <begin position="108"/>
        <end position="130"/>
    </location>
</feature>
<dbReference type="Pfam" id="PF03184">
    <property type="entry name" value="DDE_1"/>
    <property type="match status" value="1"/>
</dbReference>
<dbReference type="InterPro" id="IPR004875">
    <property type="entry name" value="DDE_SF_endonuclease_dom"/>
</dbReference>
<feature type="domain" description="DDE-1" evidence="2">
    <location>
        <begin position="21"/>
        <end position="78"/>
    </location>
</feature>
<dbReference type="OrthoDB" id="8191755at2759"/>
<dbReference type="GO" id="GO:0003676">
    <property type="term" value="F:nucleic acid binding"/>
    <property type="evidence" value="ECO:0007669"/>
    <property type="project" value="InterPro"/>
</dbReference>
<proteinExistence type="predicted"/>
<keyword evidence="1" id="KW-0812">Transmembrane</keyword>
<accession>A0A1X7UT15</accession>
<evidence type="ECO:0000256" key="1">
    <source>
        <dbReference type="SAM" id="Phobius"/>
    </source>
</evidence>